<organism evidence="3 4">
    <name type="scientific">Lentzea tibetensis</name>
    <dbReference type="NCBI Taxonomy" id="2591470"/>
    <lineage>
        <taxon>Bacteria</taxon>
        <taxon>Bacillati</taxon>
        <taxon>Actinomycetota</taxon>
        <taxon>Actinomycetes</taxon>
        <taxon>Pseudonocardiales</taxon>
        <taxon>Pseudonocardiaceae</taxon>
        <taxon>Lentzea</taxon>
    </lineage>
</organism>
<keyword evidence="4" id="KW-1185">Reference proteome</keyword>
<gene>
    <name evidence="3" type="ORF">FKR81_05610</name>
</gene>
<evidence type="ECO:0000313" key="4">
    <source>
        <dbReference type="Proteomes" id="UP000316639"/>
    </source>
</evidence>
<sequence length="178" mass="18182">MNHIRIAIVGLTLLATACTSGNTNGTATPGTSTTASTPTSSSSAGEDKLASVKPCELVSTGEASQLGLNAKPEARKLAGEETCEWIDKNGGLLISVNTKQGSKDYNYTGDTKTPAKFGKYEGYKVAGAKSPNFCDVVLAVTDSSSVQIVMNAGVTSTDTAKACDVATKSAELVAAKLP</sequence>
<accession>A0A563F0L7</accession>
<dbReference type="OrthoDB" id="3624688at2"/>
<proteinExistence type="predicted"/>
<protein>
    <submittedName>
        <fullName evidence="3">DUF3558 domain-containing protein</fullName>
    </submittedName>
</protein>
<feature type="region of interest" description="Disordered" evidence="1">
    <location>
        <begin position="22"/>
        <end position="48"/>
    </location>
</feature>
<keyword evidence="2" id="KW-0732">Signal</keyword>
<dbReference type="AlphaFoldDB" id="A0A563F0L7"/>
<evidence type="ECO:0000256" key="2">
    <source>
        <dbReference type="SAM" id="SignalP"/>
    </source>
</evidence>
<dbReference type="RefSeq" id="WP_146349844.1">
    <property type="nucleotide sequence ID" value="NZ_VOBR01000003.1"/>
</dbReference>
<feature type="chain" id="PRO_5038897128" evidence="2">
    <location>
        <begin position="18"/>
        <end position="178"/>
    </location>
</feature>
<comment type="caution">
    <text evidence="3">The sequence shown here is derived from an EMBL/GenBank/DDBJ whole genome shotgun (WGS) entry which is preliminary data.</text>
</comment>
<dbReference type="PROSITE" id="PS51257">
    <property type="entry name" value="PROKAR_LIPOPROTEIN"/>
    <property type="match status" value="1"/>
</dbReference>
<name>A0A563F0L7_9PSEU</name>
<feature type="signal peptide" evidence="2">
    <location>
        <begin position="1"/>
        <end position="17"/>
    </location>
</feature>
<evidence type="ECO:0000313" key="3">
    <source>
        <dbReference type="EMBL" id="TWP53433.1"/>
    </source>
</evidence>
<dbReference type="EMBL" id="VOBR01000003">
    <property type="protein sequence ID" value="TWP53433.1"/>
    <property type="molecule type" value="Genomic_DNA"/>
</dbReference>
<dbReference type="Proteomes" id="UP000316639">
    <property type="component" value="Unassembled WGS sequence"/>
</dbReference>
<reference evidence="3 4" key="1">
    <citation type="submission" date="2019-07" db="EMBL/GenBank/DDBJ databases">
        <title>Lentzea xizangensis sp. nov., isolated from Qinghai-Tibetan Plateau Soils.</title>
        <authorList>
            <person name="Huang J."/>
        </authorList>
    </citation>
    <scope>NUCLEOTIDE SEQUENCE [LARGE SCALE GENOMIC DNA]</scope>
    <source>
        <strain evidence="3 4">FXJ1.1311</strain>
    </source>
</reference>
<evidence type="ECO:0000256" key="1">
    <source>
        <dbReference type="SAM" id="MobiDB-lite"/>
    </source>
</evidence>
<dbReference type="Pfam" id="PF12079">
    <property type="entry name" value="DUF3558"/>
    <property type="match status" value="1"/>
</dbReference>
<dbReference type="InterPro" id="IPR024520">
    <property type="entry name" value="DUF3558"/>
</dbReference>
<feature type="compositionally biased region" description="Low complexity" evidence="1">
    <location>
        <begin position="22"/>
        <end position="44"/>
    </location>
</feature>